<gene>
    <name evidence="1" type="ORF">Tco_0800808</name>
</gene>
<proteinExistence type="predicted"/>
<protein>
    <submittedName>
        <fullName evidence="1">Uncharacterized protein</fullName>
    </submittedName>
</protein>
<sequence length="139" mass="15551">MNTAGAFCQSIRHSTLGADQIDHQFLGVDNGSSPLVYSIPVVRCTSGIMPVFLLDKQDGAPRARTRSYKALSDSSFVDQITPFISEGANSLRCRAIGAALRIQNQFENSTCRVGDRTRQVFRNTQESLELWYVFKRFLL</sequence>
<reference evidence="1" key="2">
    <citation type="submission" date="2022-01" db="EMBL/GenBank/DDBJ databases">
        <authorList>
            <person name="Yamashiro T."/>
            <person name="Shiraishi A."/>
            <person name="Satake H."/>
            <person name="Nakayama K."/>
        </authorList>
    </citation>
    <scope>NUCLEOTIDE SEQUENCE</scope>
</reference>
<keyword evidence="2" id="KW-1185">Reference proteome</keyword>
<organism evidence="1 2">
    <name type="scientific">Tanacetum coccineum</name>
    <dbReference type="NCBI Taxonomy" id="301880"/>
    <lineage>
        <taxon>Eukaryota</taxon>
        <taxon>Viridiplantae</taxon>
        <taxon>Streptophyta</taxon>
        <taxon>Embryophyta</taxon>
        <taxon>Tracheophyta</taxon>
        <taxon>Spermatophyta</taxon>
        <taxon>Magnoliopsida</taxon>
        <taxon>eudicotyledons</taxon>
        <taxon>Gunneridae</taxon>
        <taxon>Pentapetalae</taxon>
        <taxon>asterids</taxon>
        <taxon>campanulids</taxon>
        <taxon>Asterales</taxon>
        <taxon>Asteraceae</taxon>
        <taxon>Asteroideae</taxon>
        <taxon>Anthemideae</taxon>
        <taxon>Anthemidinae</taxon>
        <taxon>Tanacetum</taxon>
    </lineage>
</organism>
<evidence type="ECO:0000313" key="2">
    <source>
        <dbReference type="Proteomes" id="UP001151760"/>
    </source>
</evidence>
<reference evidence="1" key="1">
    <citation type="journal article" date="2022" name="Int. J. Mol. Sci.">
        <title>Draft Genome of Tanacetum Coccineum: Genomic Comparison of Closely Related Tanacetum-Family Plants.</title>
        <authorList>
            <person name="Yamashiro T."/>
            <person name="Shiraishi A."/>
            <person name="Nakayama K."/>
            <person name="Satake H."/>
        </authorList>
    </citation>
    <scope>NUCLEOTIDE SEQUENCE</scope>
</reference>
<name>A0ABQ4ZU72_9ASTR</name>
<comment type="caution">
    <text evidence="1">The sequence shown here is derived from an EMBL/GenBank/DDBJ whole genome shotgun (WGS) entry which is preliminary data.</text>
</comment>
<dbReference type="Proteomes" id="UP001151760">
    <property type="component" value="Unassembled WGS sequence"/>
</dbReference>
<accession>A0ABQ4ZU72</accession>
<evidence type="ECO:0000313" key="1">
    <source>
        <dbReference type="EMBL" id="GJS93840.1"/>
    </source>
</evidence>
<dbReference type="EMBL" id="BQNB010011687">
    <property type="protein sequence ID" value="GJS93840.1"/>
    <property type="molecule type" value="Genomic_DNA"/>
</dbReference>